<protein>
    <submittedName>
        <fullName evidence="1">Uncharacterized protein</fullName>
    </submittedName>
</protein>
<keyword evidence="2" id="KW-1185">Reference proteome</keyword>
<evidence type="ECO:0000313" key="1">
    <source>
        <dbReference type="EMBL" id="KJA20455.1"/>
    </source>
</evidence>
<proteinExistence type="predicted"/>
<evidence type="ECO:0000313" key="2">
    <source>
        <dbReference type="Proteomes" id="UP000054270"/>
    </source>
</evidence>
<gene>
    <name evidence="1" type="ORF">HYPSUDRAFT_813679</name>
</gene>
<reference evidence="2" key="1">
    <citation type="submission" date="2014-04" db="EMBL/GenBank/DDBJ databases">
        <title>Evolutionary Origins and Diversification of the Mycorrhizal Mutualists.</title>
        <authorList>
            <consortium name="DOE Joint Genome Institute"/>
            <consortium name="Mycorrhizal Genomics Consortium"/>
            <person name="Kohler A."/>
            <person name="Kuo A."/>
            <person name="Nagy L.G."/>
            <person name="Floudas D."/>
            <person name="Copeland A."/>
            <person name="Barry K.W."/>
            <person name="Cichocki N."/>
            <person name="Veneault-Fourrey C."/>
            <person name="LaButti K."/>
            <person name="Lindquist E.A."/>
            <person name="Lipzen A."/>
            <person name="Lundell T."/>
            <person name="Morin E."/>
            <person name="Murat C."/>
            <person name="Riley R."/>
            <person name="Ohm R."/>
            <person name="Sun H."/>
            <person name="Tunlid A."/>
            <person name="Henrissat B."/>
            <person name="Grigoriev I.V."/>
            <person name="Hibbett D.S."/>
            <person name="Martin F."/>
        </authorList>
    </citation>
    <scope>NUCLEOTIDE SEQUENCE [LARGE SCALE GENOMIC DNA]</scope>
    <source>
        <strain evidence="2">FD-334 SS-4</strain>
    </source>
</reference>
<organism evidence="1 2">
    <name type="scientific">Hypholoma sublateritium (strain FD-334 SS-4)</name>
    <dbReference type="NCBI Taxonomy" id="945553"/>
    <lineage>
        <taxon>Eukaryota</taxon>
        <taxon>Fungi</taxon>
        <taxon>Dikarya</taxon>
        <taxon>Basidiomycota</taxon>
        <taxon>Agaricomycotina</taxon>
        <taxon>Agaricomycetes</taxon>
        <taxon>Agaricomycetidae</taxon>
        <taxon>Agaricales</taxon>
        <taxon>Agaricineae</taxon>
        <taxon>Strophariaceae</taxon>
        <taxon>Hypholoma</taxon>
    </lineage>
</organism>
<name>A0A0D2PKE8_HYPSF</name>
<accession>A0A0D2PKE8</accession>
<dbReference type="EMBL" id="KN817567">
    <property type="protein sequence ID" value="KJA20455.1"/>
    <property type="molecule type" value="Genomic_DNA"/>
</dbReference>
<dbReference type="Proteomes" id="UP000054270">
    <property type="component" value="Unassembled WGS sequence"/>
</dbReference>
<sequence>MHVIGVIAHRRRDVLLGCIVLNRNRLSAAFSGRGSSQLGCGRITARAFNGYLRGHFLSVQLSRPVSTIASRPPATPHLRRRARSLLPQRRLPREIERHTLRLRPDSRLKCRVSGWGALCNAVAAFVGSTAEPWKNYIATSPARLFGINGQ</sequence>
<dbReference type="AlphaFoldDB" id="A0A0D2PKE8"/>